<feature type="non-terminal residue" evidence="2">
    <location>
        <position position="70"/>
    </location>
</feature>
<dbReference type="PROSITE" id="PS51257">
    <property type="entry name" value="PROKAR_LIPOPROTEIN"/>
    <property type="match status" value="1"/>
</dbReference>
<evidence type="ECO:0000256" key="1">
    <source>
        <dbReference type="SAM" id="SignalP"/>
    </source>
</evidence>
<organism evidence="2 3">
    <name type="scientific">Candidatus Scatomorpha pullistercoris</name>
    <dbReference type="NCBI Taxonomy" id="2840929"/>
    <lineage>
        <taxon>Bacteria</taxon>
        <taxon>Bacillati</taxon>
        <taxon>Bacillota</taxon>
        <taxon>Clostridia</taxon>
        <taxon>Eubacteriales</taxon>
        <taxon>Candidatus Scatomorpha</taxon>
    </lineage>
</organism>
<evidence type="ECO:0000313" key="2">
    <source>
        <dbReference type="EMBL" id="HIS96773.1"/>
    </source>
</evidence>
<protein>
    <submittedName>
        <fullName evidence="2">Uncharacterized protein</fullName>
    </submittedName>
</protein>
<feature type="signal peptide" evidence="1">
    <location>
        <begin position="1"/>
        <end position="25"/>
    </location>
</feature>
<feature type="chain" id="PRO_5038427514" evidence="1">
    <location>
        <begin position="26"/>
        <end position="70"/>
    </location>
</feature>
<evidence type="ECO:0000313" key="3">
    <source>
        <dbReference type="Proteomes" id="UP000886876"/>
    </source>
</evidence>
<dbReference type="EMBL" id="DVJS01000050">
    <property type="protein sequence ID" value="HIS96773.1"/>
    <property type="molecule type" value="Genomic_DNA"/>
</dbReference>
<accession>A0A9D1G3U8</accession>
<proteinExistence type="predicted"/>
<reference evidence="2" key="1">
    <citation type="submission" date="2020-10" db="EMBL/GenBank/DDBJ databases">
        <authorList>
            <person name="Gilroy R."/>
        </authorList>
    </citation>
    <scope>NUCLEOTIDE SEQUENCE</scope>
    <source>
        <strain evidence="2">ChiHecec3B27-6122</strain>
    </source>
</reference>
<reference evidence="2" key="2">
    <citation type="journal article" date="2021" name="PeerJ">
        <title>Extensive microbial diversity within the chicken gut microbiome revealed by metagenomics and culture.</title>
        <authorList>
            <person name="Gilroy R."/>
            <person name="Ravi A."/>
            <person name="Getino M."/>
            <person name="Pursley I."/>
            <person name="Horton D.L."/>
            <person name="Alikhan N.F."/>
            <person name="Baker D."/>
            <person name="Gharbi K."/>
            <person name="Hall N."/>
            <person name="Watson M."/>
            <person name="Adriaenssens E.M."/>
            <person name="Foster-Nyarko E."/>
            <person name="Jarju S."/>
            <person name="Secka A."/>
            <person name="Antonio M."/>
            <person name="Oren A."/>
            <person name="Chaudhuri R.R."/>
            <person name="La Ragione R."/>
            <person name="Hildebrand F."/>
            <person name="Pallen M.J."/>
        </authorList>
    </citation>
    <scope>NUCLEOTIDE SEQUENCE</scope>
    <source>
        <strain evidence="2">ChiHecec3B27-6122</strain>
    </source>
</reference>
<comment type="caution">
    <text evidence="2">The sequence shown here is derived from an EMBL/GenBank/DDBJ whole genome shotgun (WGS) entry which is preliminary data.</text>
</comment>
<gene>
    <name evidence="2" type="ORF">IAD42_02240</name>
</gene>
<dbReference type="Proteomes" id="UP000886876">
    <property type="component" value="Unassembled WGS sequence"/>
</dbReference>
<name>A0A9D1G3U8_9FIRM</name>
<sequence length="70" mass="7278">MMKNMQKTAALALALALILSLAACGAQQSGGLWDSATYTDDTELGEGATTLTVEVTAEEKTVTFTIHTDG</sequence>
<keyword evidence="1" id="KW-0732">Signal</keyword>
<dbReference type="AlphaFoldDB" id="A0A9D1G3U8"/>